<protein>
    <submittedName>
        <fullName evidence="2">Exlusion protein FxsA</fullName>
    </submittedName>
</protein>
<dbReference type="Proteomes" id="UP000288711">
    <property type="component" value="Unassembled WGS sequence"/>
</dbReference>
<evidence type="ECO:0000256" key="1">
    <source>
        <dbReference type="SAM" id="Phobius"/>
    </source>
</evidence>
<name>A0A444B5J8_9MICO</name>
<dbReference type="InterPro" id="IPR007313">
    <property type="entry name" value="FxsA"/>
</dbReference>
<dbReference type="PANTHER" id="PTHR35335">
    <property type="entry name" value="UPF0716 PROTEIN FXSA"/>
    <property type="match status" value="1"/>
</dbReference>
<keyword evidence="3" id="KW-1185">Reference proteome</keyword>
<accession>A0A444B5J8</accession>
<organism evidence="2 3">
    <name type="scientific">Janibacter hoylei PVAS-1</name>
    <dbReference type="NCBI Taxonomy" id="1210046"/>
    <lineage>
        <taxon>Bacteria</taxon>
        <taxon>Bacillati</taxon>
        <taxon>Actinomycetota</taxon>
        <taxon>Actinomycetes</taxon>
        <taxon>Micrococcales</taxon>
        <taxon>Intrasporangiaceae</taxon>
        <taxon>Janibacter</taxon>
    </lineage>
</organism>
<evidence type="ECO:0000313" key="2">
    <source>
        <dbReference type="EMBL" id="RWU83670.1"/>
    </source>
</evidence>
<dbReference type="PANTHER" id="PTHR35335:SF1">
    <property type="entry name" value="UPF0716 PROTEIN FXSA"/>
    <property type="match status" value="1"/>
</dbReference>
<keyword evidence="1" id="KW-0812">Transmembrane</keyword>
<dbReference type="GO" id="GO:0016020">
    <property type="term" value="C:membrane"/>
    <property type="evidence" value="ECO:0007669"/>
    <property type="project" value="InterPro"/>
</dbReference>
<feature type="transmembrane region" description="Helical" evidence="1">
    <location>
        <begin position="17"/>
        <end position="38"/>
    </location>
</feature>
<dbReference type="OrthoDB" id="9792788at2"/>
<sequence>MAPAVIHGPTPRRRRRVAWIPLVLIVWAIVEIAALIAVGRWIGFWPTLLLVIALSALGAWLLRREGRRTATALRTTLRSGQMPSREIADAILVFVGGLLLTFPGFVSDVVGLVFVLPFTRPIARIGLEAVVARKLLAVGLDVAPGEARVRRTRDHDGDVVEGEIVDD</sequence>
<keyword evidence="1" id="KW-0472">Membrane</keyword>
<dbReference type="AlphaFoldDB" id="A0A444B5J8"/>
<reference evidence="2 3" key="1">
    <citation type="journal article" date="2009" name="Int. J. Syst. Evol. Microbiol.">
        <title>Janibacter hoylei sp. nov., Bacillus isronensis sp. nov. and Bacillus aryabhattai sp. nov., isolated from cryotubes used for collecting air from the upper atmosphere.</title>
        <authorList>
            <person name="Shivaji S."/>
            <person name="Chaturvedi P."/>
            <person name="Begum Z."/>
            <person name="Pindi P.K."/>
            <person name="Manorama R."/>
            <person name="Padmanaban D.A."/>
            <person name="Shouche Y.S."/>
            <person name="Pawar S."/>
            <person name="Vaishampayan P."/>
            <person name="Dutt C.B."/>
            <person name="Datta G.N."/>
            <person name="Manchanda R.K."/>
            <person name="Rao U.R."/>
            <person name="Bhargava P.M."/>
            <person name="Narlikar J.V."/>
        </authorList>
    </citation>
    <scope>NUCLEOTIDE SEQUENCE [LARGE SCALE GENOMIC DNA]</scope>
    <source>
        <strain evidence="2 3">PVAS-1</strain>
    </source>
</reference>
<evidence type="ECO:0000313" key="3">
    <source>
        <dbReference type="Proteomes" id="UP000288711"/>
    </source>
</evidence>
<dbReference type="NCBIfam" id="NF008528">
    <property type="entry name" value="PRK11463.1-2"/>
    <property type="match status" value="1"/>
</dbReference>
<dbReference type="EMBL" id="PIPF01000007">
    <property type="protein sequence ID" value="RWU83670.1"/>
    <property type="molecule type" value="Genomic_DNA"/>
</dbReference>
<proteinExistence type="predicted"/>
<feature type="transmembrane region" description="Helical" evidence="1">
    <location>
        <begin position="44"/>
        <end position="62"/>
    </location>
</feature>
<feature type="transmembrane region" description="Helical" evidence="1">
    <location>
        <begin position="91"/>
        <end position="116"/>
    </location>
</feature>
<dbReference type="Pfam" id="PF04186">
    <property type="entry name" value="FxsA"/>
    <property type="match status" value="1"/>
</dbReference>
<comment type="caution">
    <text evidence="2">The sequence shown here is derived from an EMBL/GenBank/DDBJ whole genome shotgun (WGS) entry which is preliminary data.</text>
</comment>
<gene>
    <name evidence="2" type="ORF">CWN80_07880</name>
</gene>
<keyword evidence="1" id="KW-1133">Transmembrane helix</keyword>